<dbReference type="PRINTS" id="PR00171">
    <property type="entry name" value="SUGRTRNSPORT"/>
</dbReference>
<evidence type="ECO:0000256" key="8">
    <source>
        <dbReference type="SAM" id="Phobius"/>
    </source>
</evidence>
<dbReference type="PROSITE" id="PS50850">
    <property type="entry name" value="MFS"/>
    <property type="match status" value="1"/>
</dbReference>
<keyword evidence="6 8" id="KW-0472">Membrane</keyword>
<feature type="compositionally biased region" description="Gly residues" evidence="7">
    <location>
        <begin position="302"/>
        <end position="319"/>
    </location>
</feature>
<keyword evidence="5 8" id="KW-1133">Transmembrane helix</keyword>
<name>A0A0D2N0J0_9CHLO</name>
<feature type="transmembrane region" description="Helical" evidence="8">
    <location>
        <begin position="45"/>
        <end position="64"/>
    </location>
</feature>
<feature type="transmembrane region" description="Helical" evidence="8">
    <location>
        <begin position="70"/>
        <end position="93"/>
    </location>
</feature>
<dbReference type="STRING" id="145388.A0A0D2N0J0"/>
<dbReference type="PANTHER" id="PTHR48020">
    <property type="entry name" value="PROTON MYO-INOSITOL COTRANSPORTER"/>
    <property type="match status" value="1"/>
</dbReference>
<dbReference type="InterPro" id="IPR020846">
    <property type="entry name" value="MFS_dom"/>
</dbReference>
<evidence type="ECO:0000256" key="3">
    <source>
        <dbReference type="ARBA" id="ARBA00022448"/>
    </source>
</evidence>
<proteinExistence type="inferred from homology"/>
<evidence type="ECO:0000313" key="11">
    <source>
        <dbReference type="Proteomes" id="UP000054498"/>
    </source>
</evidence>
<evidence type="ECO:0000313" key="10">
    <source>
        <dbReference type="EMBL" id="KIY99840.1"/>
    </source>
</evidence>
<evidence type="ECO:0000256" key="7">
    <source>
        <dbReference type="SAM" id="MobiDB-lite"/>
    </source>
</evidence>
<dbReference type="InterPro" id="IPR005829">
    <property type="entry name" value="Sugar_transporter_CS"/>
</dbReference>
<feature type="transmembrane region" description="Helical" evidence="8">
    <location>
        <begin position="449"/>
        <end position="469"/>
    </location>
</feature>
<evidence type="ECO:0000256" key="5">
    <source>
        <dbReference type="ARBA" id="ARBA00022989"/>
    </source>
</evidence>
<dbReference type="PROSITE" id="PS00217">
    <property type="entry name" value="SUGAR_TRANSPORT_2"/>
    <property type="match status" value="1"/>
</dbReference>
<reference evidence="10 11" key="1">
    <citation type="journal article" date="2013" name="BMC Genomics">
        <title>Reconstruction of the lipid metabolism for the microalga Monoraphidium neglectum from its genome sequence reveals characteristics suitable for biofuel production.</title>
        <authorList>
            <person name="Bogen C."/>
            <person name="Al-Dilaimi A."/>
            <person name="Albersmeier A."/>
            <person name="Wichmann J."/>
            <person name="Grundmann M."/>
            <person name="Rupp O."/>
            <person name="Lauersen K.J."/>
            <person name="Blifernez-Klassen O."/>
            <person name="Kalinowski J."/>
            <person name="Goesmann A."/>
            <person name="Mussgnug J.H."/>
            <person name="Kruse O."/>
        </authorList>
    </citation>
    <scope>NUCLEOTIDE SEQUENCE [LARGE SCALE GENOMIC DNA]</scope>
    <source>
        <strain evidence="10 11">SAG 48.87</strain>
    </source>
</reference>
<dbReference type="PANTHER" id="PTHR48020:SF12">
    <property type="entry name" value="PROTON MYO-INOSITOL COTRANSPORTER"/>
    <property type="match status" value="1"/>
</dbReference>
<dbReference type="GO" id="GO:0016020">
    <property type="term" value="C:membrane"/>
    <property type="evidence" value="ECO:0007669"/>
    <property type="project" value="UniProtKB-SubCell"/>
</dbReference>
<feature type="domain" description="Major facilitator superfamily (MFS) profile" evidence="9">
    <location>
        <begin position="1"/>
        <end position="541"/>
    </location>
</feature>
<evidence type="ECO:0000256" key="4">
    <source>
        <dbReference type="ARBA" id="ARBA00022692"/>
    </source>
</evidence>
<feature type="transmembrane region" description="Helical" evidence="8">
    <location>
        <begin position="18"/>
        <end position="38"/>
    </location>
</feature>
<evidence type="ECO:0000256" key="2">
    <source>
        <dbReference type="ARBA" id="ARBA00010992"/>
    </source>
</evidence>
<feature type="transmembrane region" description="Helical" evidence="8">
    <location>
        <begin position="409"/>
        <end position="429"/>
    </location>
</feature>
<dbReference type="GeneID" id="25740995"/>
<feature type="compositionally biased region" description="Low complexity" evidence="7">
    <location>
        <begin position="320"/>
        <end position="333"/>
    </location>
</feature>
<feature type="transmembrane region" description="Helical" evidence="8">
    <location>
        <begin position="504"/>
        <end position="526"/>
    </location>
</feature>
<dbReference type="Proteomes" id="UP000054498">
    <property type="component" value="Unassembled WGS sequence"/>
</dbReference>
<dbReference type="Pfam" id="PF00083">
    <property type="entry name" value="Sugar_tr"/>
    <property type="match status" value="2"/>
</dbReference>
<dbReference type="OrthoDB" id="5296287at2759"/>
<accession>A0A0D2N0J0</accession>
<dbReference type="EMBL" id="KK101728">
    <property type="protein sequence ID" value="KIY99840.1"/>
    <property type="molecule type" value="Genomic_DNA"/>
</dbReference>
<evidence type="ECO:0000259" key="9">
    <source>
        <dbReference type="PROSITE" id="PS50850"/>
    </source>
</evidence>
<sequence>MHGIREEFQLQGDAAVEAIVGAAKLGAFFGTFLGGALMLRHGRRVAIAAQAAFFAGGPILMAAARGPGALVAGRLVIGLGIGASATAVPAYLAEVAPARSRGAVVQVYEVMLTGGMLAAVLVDAALAGGGGAAGRSAAGGGGGGAWRWMVGLPAVPGALMAAAVALLPESPRWLVMRDDLDGALRVLHSITATGGGGAGGQPGSGRGAGDEAAAAAAAAVVAAEDELLLLWSSVERDRAAVLDRRRQLLGAGRQPRGPKGRAAPAQAQGLGGEGAGGGGGGEVAAGVEEDGEEEAGRARLLPGGGGNSGWEGGGGGGVAPAGSQQGGARAAPPRVVEPPTLIAATAAAGIVNGTAGGGGWSSARGGEDDAGSCGGAGGGEPGRERTLAHTLWCMLIDVAAVARGPERRAFALAAGLAVFDQASASTAIINYCPVILETKLGVPPARATLLPALIAVTKAAAAAAALLLVDRLGRRPLLIGGGAAAAAGLLAAAGGAGAGSAGGFLAGACLFIFAFSLSWAGLYWVVVSELFSMVSHAISNE</sequence>
<dbReference type="SUPFAM" id="SSF103473">
    <property type="entry name" value="MFS general substrate transporter"/>
    <property type="match status" value="1"/>
</dbReference>
<keyword evidence="3" id="KW-0813">Transport</keyword>
<keyword evidence="4 8" id="KW-0812">Transmembrane</keyword>
<dbReference type="InterPro" id="IPR005828">
    <property type="entry name" value="MFS_sugar_transport-like"/>
</dbReference>
<feature type="compositionally biased region" description="Gly residues" evidence="7">
    <location>
        <begin position="269"/>
        <end position="283"/>
    </location>
</feature>
<feature type="region of interest" description="Disordered" evidence="7">
    <location>
        <begin position="358"/>
        <end position="381"/>
    </location>
</feature>
<dbReference type="AlphaFoldDB" id="A0A0D2N0J0"/>
<keyword evidence="11" id="KW-1185">Reference proteome</keyword>
<dbReference type="KEGG" id="mng:MNEG_8119"/>
<dbReference type="Gene3D" id="1.20.1250.20">
    <property type="entry name" value="MFS general substrate transporter like domains"/>
    <property type="match status" value="2"/>
</dbReference>
<feature type="transmembrane region" description="Helical" evidence="8">
    <location>
        <begin position="476"/>
        <end position="498"/>
    </location>
</feature>
<feature type="region of interest" description="Disordered" evidence="7">
    <location>
        <begin position="250"/>
        <end position="333"/>
    </location>
</feature>
<dbReference type="InterPro" id="IPR003663">
    <property type="entry name" value="Sugar/inositol_transpt"/>
</dbReference>
<evidence type="ECO:0000256" key="6">
    <source>
        <dbReference type="ARBA" id="ARBA00023136"/>
    </source>
</evidence>
<dbReference type="RefSeq" id="XP_013898860.1">
    <property type="nucleotide sequence ID" value="XM_014043406.1"/>
</dbReference>
<organism evidence="10 11">
    <name type="scientific">Monoraphidium neglectum</name>
    <dbReference type="NCBI Taxonomy" id="145388"/>
    <lineage>
        <taxon>Eukaryota</taxon>
        <taxon>Viridiplantae</taxon>
        <taxon>Chlorophyta</taxon>
        <taxon>core chlorophytes</taxon>
        <taxon>Chlorophyceae</taxon>
        <taxon>CS clade</taxon>
        <taxon>Sphaeropleales</taxon>
        <taxon>Selenastraceae</taxon>
        <taxon>Monoraphidium</taxon>
    </lineage>
</organism>
<gene>
    <name evidence="10" type="ORF">MNEG_8119</name>
</gene>
<dbReference type="InterPro" id="IPR050814">
    <property type="entry name" value="Myo-inositol_Transporter"/>
</dbReference>
<comment type="subcellular location">
    <subcellularLocation>
        <location evidence="1">Membrane</location>
        <topology evidence="1">Multi-pass membrane protein</topology>
    </subcellularLocation>
</comment>
<feature type="transmembrane region" description="Helical" evidence="8">
    <location>
        <begin position="105"/>
        <end position="126"/>
    </location>
</feature>
<comment type="similarity">
    <text evidence="2">Belongs to the major facilitator superfamily. Sugar transporter (TC 2.A.1.1) family.</text>
</comment>
<evidence type="ECO:0000256" key="1">
    <source>
        <dbReference type="ARBA" id="ARBA00004141"/>
    </source>
</evidence>
<protein>
    <recommendedName>
        <fullName evidence="9">Major facilitator superfamily (MFS) profile domain-containing protein</fullName>
    </recommendedName>
</protein>
<dbReference type="GO" id="GO:0022857">
    <property type="term" value="F:transmembrane transporter activity"/>
    <property type="evidence" value="ECO:0007669"/>
    <property type="project" value="InterPro"/>
</dbReference>
<feature type="transmembrane region" description="Helical" evidence="8">
    <location>
        <begin position="146"/>
        <end position="167"/>
    </location>
</feature>
<dbReference type="PROSITE" id="PS00216">
    <property type="entry name" value="SUGAR_TRANSPORT_1"/>
    <property type="match status" value="1"/>
</dbReference>
<dbReference type="InterPro" id="IPR036259">
    <property type="entry name" value="MFS_trans_sf"/>
</dbReference>